<keyword evidence="2 4" id="KW-0238">DNA-binding</keyword>
<dbReference type="PROSITE" id="PS50977">
    <property type="entry name" value="HTH_TETR_2"/>
    <property type="match status" value="1"/>
</dbReference>
<keyword evidence="1" id="KW-0805">Transcription regulation</keyword>
<evidence type="ECO:0000256" key="5">
    <source>
        <dbReference type="SAM" id="MobiDB-lite"/>
    </source>
</evidence>
<evidence type="ECO:0000256" key="1">
    <source>
        <dbReference type="ARBA" id="ARBA00023015"/>
    </source>
</evidence>
<evidence type="ECO:0000256" key="2">
    <source>
        <dbReference type="ARBA" id="ARBA00023125"/>
    </source>
</evidence>
<dbReference type="PANTHER" id="PTHR30055:SF238">
    <property type="entry name" value="MYCOFACTOCIN BIOSYNTHESIS TRANSCRIPTIONAL REGULATOR MFTR-RELATED"/>
    <property type="match status" value="1"/>
</dbReference>
<evidence type="ECO:0000256" key="4">
    <source>
        <dbReference type="PROSITE-ProRule" id="PRU00335"/>
    </source>
</evidence>
<evidence type="ECO:0000313" key="8">
    <source>
        <dbReference type="Proteomes" id="UP000655751"/>
    </source>
</evidence>
<sequence>MSPRKAAALPDNRDLRAHLIATAERMLEKQDDATLTVRAIARAAGVADGVLYNHFADKEELLATALRAHIDDAHRRMGPLPEPGTATVAENLGVHVREGLAVHRAILPVLTLLLGRPALRDRLGASHGAERDWRDLLTDYLRAERDLGRLAPDADPEAAAAVLVGLCHDRVLAALLPGVVPTTAASVERVIATLLAGIEPVRARSRPSPDTLAGTESAATSPTDRNDAQKHR</sequence>
<proteinExistence type="predicted"/>
<dbReference type="Gene3D" id="1.10.357.10">
    <property type="entry name" value="Tetracycline Repressor, domain 2"/>
    <property type="match status" value="1"/>
</dbReference>
<evidence type="ECO:0000256" key="3">
    <source>
        <dbReference type="ARBA" id="ARBA00023163"/>
    </source>
</evidence>
<protein>
    <submittedName>
        <fullName evidence="7">TetR/AcrR family transcriptional regulator</fullName>
    </submittedName>
</protein>
<dbReference type="GO" id="GO:0000976">
    <property type="term" value="F:transcription cis-regulatory region binding"/>
    <property type="evidence" value="ECO:0007669"/>
    <property type="project" value="TreeGrafter"/>
</dbReference>
<dbReference type="PANTHER" id="PTHR30055">
    <property type="entry name" value="HTH-TYPE TRANSCRIPTIONAL REGULATOR RUTR"/>
    <property type="match status" value="1"/>
</dbReference>
<feature type="region of interest" description="Disordered" evidence="5">
    <location>
        <begin position="203"/>
        <end position="232"/>
    </location>
</feature>
<dbReference type="Pfam" id="PF00440">
    <property type="entry name" value="TetR_N"/>
    <property type="match status" value="1"/>
</dbReference>
<dbReference type="InterPro" id="IPR036271">
    <property type="entry name" value="Tet_transcr_reg_TetR-rel_C_sf"/>
</dbReference>
<evidence type="ECO:0000313" key="7">
    <source>
        <dbReference type="EMBL" id="MBH0779215.1"/>
    </source>
</evidence>
<feature type="domain" description="HTH tetR-type" evidence="6">
    <location>
        <begin position="13"/>
        <end position="73"/>
    </location>
</feature>
<keyword evidence="8" id="KW-1185">Reference proteome</keyword>
<dbReference type="InterPro" id="IPR001647">
    <property type="entry name" value="HTH_TetR"/>
</dbReference>
<dbReference type="EMBL" id="JADMLG010000010">
    <property type="protein sequence ID" value="MBH0779215.1"/>
    <property type="molecule type" value="Genomic_DNA"/>
</dbReference>
<accession>A0A931IG93</accession>
<dbReference type="SUPFAM" id="SSF46689">
    <property type="entry name" value="Homeodomain-like"/>
    <property type="match status" value="1"/>
</dbReference>
<reference evidence="7" key="1">
    <citation type="submission" date="2020-11" db="EMBL/GenBank/DDBJ databases">
        <title>Nocardia NEAU-351.nov., a novel actinomycete isolated from the cow dung.</title>
        <authorList>
            <person name="Zhang X."/>
        </authorList>
    </citation>
    <scope>NUCLEOTIDE SEQUENCE</scope>
    <source>
        <strain evidence="7">NEAU-351</strain>
    </source>
</reference>
<organism evidence="7 8">
    <name type="scientific">Nocardia bovistercoris</name>
    <dbReference type="NCBI Taxonomy" id="2785916"/>
    <lineage>
        <taxon>Bacteria</taxon>
        <taxon>Bacillati</taxon>
        <taxon>Actinomycetota</taxon>
        <taxon>Actinomycetes</taxon>
        <taxon>Mycobacteriales</taxon>
        <taxon>Nocardiaceae</taxon>
        <taxon>Nocardia</taxon>
    </lineage>
</organism>
<evidence type="ECO:0000259" key="6">
    <source>
        <dbReference type="PROSITE" id="PS50977"/>
    </source>
</evidence>
<feature type="DNA-binding region" description="H-T-H motif" evidence="4">
    <location>
        <begin position="36"/>
        <end position="55"/>
    </location>
</feature>
<dbReference type="Pfam" id="PF14246">
    <property type="entry name" value="TetR_C_7"/>
    <property type="match status" value="1"/>
</dbReference>
<dbReference type="GO" id="GO:0003700">
    <property type="term" value="F:DNA-binding transcription factor activity"/>
    <property type="evidence" value="ECO:0007669"/>
    <property type="project" value="TreeGrafter"/>
</dbReference>
<dbReference type="Proteomes" id="UP000655751">
    <property type="component" value="Unassembled WGS sequence"/>
</dbReference>
<gene>
    <name evidence="7" type="ORF">IT779_23375</name>
</gene>
<keyword evidence="3" id="KW-0804">Transcription</keyword>
<dbReference type="InterPro" id="IPR009057">
    <property type="entry name" value="Homeodomain-like_sf"/>
</dbReference>
<dbReference type="AlphaFoldDB" id="A0A931IG93"/>
<dbReference type="InterPro" id="IPR039536">
    <property type="entry name" value="TetR_C_Proteobacteria"/>
</dbReference>
<dbReference type="InterPro" id="IPR050109">
    <property type="entry name" value="HTH-type_TetR-like_transc_reg"/>
</dbReference>
<name>A0A931IG93_9NOCA</name>
<dbReference type="SUPFAM" id="SSF48498">
    <property type="entry name" value="Tetracyclin repressor-like, C-terminal domain"/>
    <property type="match status" value="1"/>
</dbReference>
<dbReference type="RefSeq" id="WP_196151537.1">
    <property type="nucleotide sequence ID" value="NZ_JADMLG010000010.1"/>
</dbReference>
<comment type="caution">
    <text evidence="7">The sequence shown here is derived from an EMBL/GenBank/DDBJ whole genome shotgun (WGS) entry which is preliminary data.</text>
</comment>